<dbReference type="Proteomes" id="UP000054217">
    <property type="component" value="Unassembled WGS sequence"/>
</dbReference>
<name>A0A0C3K2P2_PISTI</name>
<proteinExistence type="predicted"/>
<dbReference type="Gene3D" id="3.30.70.270">
    <property type="match status" value="1"/>
</dbReference>
<evidence type="ECO:0000313" key="1">
    <source>
        <dbReference type="EMBL" id="KIO03787.1"/>
    </source>
</evidence>
<reference evidence="2" key="2">
    <citation type="submission" date="2015-01" db="EMBL/GenBank/DDBJ databases">
        <title>Evolutionary Origins and Diversification of the Mycorrhizal Mutualists.</title>
        <authorList>
            <consortium name="DOE Joint Genome Institute"/>
            <consortium name="Mycorrhizal Genomics Consortium"/>
            <person name="Kohler A."/>
            <person name="Kuo A."/>
            <person name="Nagy L.G."/>
            <person name="Floudas D."/>
            <person name="Copeland A."/>
            <person name="Barry K.W."/>
            <person name="Cichocki N."/>
            <person name="Veneault-Fourrey C."/>
            <person name="LaButti K."/>
            <person name="Lindquist E.A."/>
            <person name="Lipzen A."/>
            <person name="Lundell T."/>
            <person name="Morin E."/>
            <person name="Murat C."/>
            <person name="Riley R."/>
            <person name="Ohm R."/>
            <person name="Sun H."/>
            <person name="Tunlid A."/>
            <person name="Henrissat B."/>
            <person name="Grigoriev I.V."/>
            <person name="Hibbett D.S."/>
            <person name="Martin F."/>
        </authorList>
    </citation>
    <scope>NUCLEOTIDE SEQUENCE [LARGE SCALE GENOMIC DNA]</scope>
    <source>
        <strain evidence="2">Marx 270</strain>
    </source>
</reference>
<feature type="non-terminal residue" evidence="1">
    <location>
        <position position="1"/>
    </location>
</feature>
<protein>
    <submittedName>
        <fullName evidence="1">Uncharacterized protein</fullName>
    </submittedName>
</protein>
<keyword evidence="2" id="KW-1185">Reference proteome</keyword>
<dbReference type="HOGENOM" id="CLU_2298408_0_0_1"/>
<evidence type="ECO:0000313" key="2">
    <source>
        <dbReference type="Proteomes" id="UP000054217"/>
    </source>
</evidence>
<accession>A0A0C3K2P2</accession>
<reference evidence="1 2" key="1">
    <citation type="submission" date="2014-04" db="EMBL/GenBank/DDBJ databases">
        <authorList>
            <consortium name="DOE Joint Genome Institute"/>
            <person name="Kuo A."/>
            <person name="Kohler A."/>
            <person name="Costa M.D."/>
            <person name="Nagy L.G."/>
            <person name="Floudas D."/>
            <person name="Copeland A."/>
            <person name="Barry K.W."/>
            <person name="Cichocki N."/>
            <person name="Veneault-Fourrey C."/>
            <person name="LaButti K."/>
            <person name="Lindquist E.A."/>
            <person name="Lipzen A."/>
            <person name="Lundell T."/>
            <person name="Morin E."/>
            <person name="Murat C."/>
            <person name="Sun H."/>
            <person name="Tunlid A."/>
            <person name="Henrissat B."/>
            <person name="Grigoriev I.V."/>
            <person name="Hibbett D.S."/>
            <person name="Martin F."/>
            <person name="Nordberg H.P."/>
            <person name="Cantor M.N."/>
            <person name="Hua S.X."/>
        </authorList>
    </citation>
    <scope>NUCLEOTIDE SEQUENCE [LARGE SCALE GENOMIC DNA]</scope>
    <source>
        <strain evidence="1 2">Marx 270</strain>
    </source>
</reference>
<dbReference type="InterPro" id="IPR043128">
    <property type="entry name" value="Rev_trsase/Diguanyl_cyclase"/>
</dbReference>
<sequence length="101" mass="11322">ILQHLQNVRATISEKKFILAAPSAVIVGHKCTFKGHVPKESKPECHNLTQVCGFLGVCSVLCIFIKDITKIAQLLVALMWKDVPFTWDDVTHQRYCGHGYS</sequence>
<dbReference type="InterPro" id="IPR043502">
    <property type="entry name" value="DNA/RNA_pol_sf"/>
</dbReference>
<dbReference type="SUPFAM" id="SSF56672">
    <property type="entry name" value="DNA/RNA polymerases"/>
    <property type="match status" value="1"/>
</dbReference>
<dbReference type="EMBL" id="KN831974">
    <property type="protein sequence ID" value="KIO03787.1"/>
    <property type="molecule type" value="Genomic_DNA"/>
</dbReference>
<dbReference type="AlphaFoldDB" id="A0A0C3K2P2"/>
<dbReference type="InParanoid" id="A0A0C3K2P2"/>
<gene>
    <name evidence="1" type="ORF">M404DRAFT_144659</name>
</gene>
<organism evidence="1 2">
    <name type="scientific">Pisolithus tinctorius Marx 270</name>
    <dbReference type="NCBI Taxonomy" id="870435"/>
    <lineage>
        <taxon>Eukaryota</taxon>
        <taxon>Fungi</taxon>
        <taxon>Dikarya</taxon>
        <taxon>Basidiomycota</taxon>
        <taxon>Agaricomycotina</taxon>
        <taxon>Agaricomycetes</taxon>
        <taxon>Agaricomycetidae</taxon>
        <taxon>Boletales</taxon>
        <taxon>Sclerodermatineae</taxon>
        <taxon>Pisolithaceae</taxon>
        <taxon>Pisolithus</taxon>
    </lineage>
</organism>
<dbReference type="OrthoDB" id="3193212at2759"/>